<feature type="domain" description="Histidine kinase" evidence="8">
    <location>
        <begin position="451"/>
        <end position="584"/>
    </location>
</feature>
<evidence type="ECO:0000256" key="3">
    <source>
        <dbReference type="ARBA" id="ARBA00022679"/>
    </source>
</evidence>
<feature type="compositionally biased region" description="Low complexity" evidence="6">
    <location>
        <begin position="353"/>
        <end position="365"/>
    </location>
</feature>
<dbReference type="InterPro" id="IPR004358">
    <property type="entry name" value="Sig_transdc_His_kin-like_C"/>
</dbReference>
<dbReference type="GO" id="GO:0004673">
    <property type="term" value="F:protein histidine kinase activity"/>
    <property type="evidence" value="ECO:0007669"/>
    <property type="project" value="UniProtKB-EC"/>
</dbReference>
<keyword evidence="10" id="KW-1185">Reference proteome</keyword>
<gene>
    <name evidence="9" type="ORF">LG943_07740</name>
</gene>
<dbReference type="InterPro" id="IPR005467">
    <property type="entry name" value="His_kinase_dom"/>
</dbReference>
<dbReference type="PRINTS" id="PR00344">
    <property type="entry name" value="BCTRLSENSOR"/>
</dbReference>
<name>A0A9X3NIB5_9ACTN</name>
<dbReference type="Proteomes" id="UP001140076">
    <property type="component" value="Unassembled WGS sequence"/>
</dbReference>
<feature type="region of interest" description="Disordered" evidence="6">
    <location>
        <begin position="1"/>
        <end position="25"/>
    </location>
</feature>
<organism evidence="9 10">
    <name type="scientific">Streptomonospora mangrovi</name>
    <dbReference type="NCBI Taxonomy" id="2883123"/>
    <lineage>
        <taxon>Bacteria</taxon>
        <taxon>Bacillati</taxon>
        <taxon>Actinomycetota</taxon>
        <taxon>Actinomycetes</taxon>
        <taxon>Streptosporangiales</taxon>
        <taxon>Nocardiopsidaceae</taxon>
        <taxon>Streptomonospora</taxon>
    </lineage>
</organism>
<proteinExistence type="predicted"/>
<dbReference type="InterPro" id="IPR050736">
    <property type="entry name" value="Sensor_HK_Regulatory"/>
</dbReference>
<dbReference type="PANTHER" id="PTHR43711">
    <property type="entry name" value="TWO-COMPONENT HISTIDINE KINASE"/>
    <property type="match status" value="1"/>
</dbReference>
<feature type="region of interest" description="Disordered" evidence="6">
    <location>
        <begin position="331"/>
        <end position="379"/>
    </location>
</feature>
<dbReference type="EC" id="2.7.13.3" evidence="2"/>
<comment type="catalytic activity">
    <reaction evidence="1">
        <text>ATP + protein L-histidine = ADP + protein N-phospho-L-histidine.</text>
        <dbReference type="EC" id="2.7.13.3"/>
    </reaction>
</comment>
<keyword evidence="7" id="KW-0472">Membrane</keyword>
<dbReference type="Gene3D" id="3.30.565.10">
    <property type="entry name" value="Histidine kinase-like ATPase, C-terminal domain"/>
    <property type="match status" value="1"/>
</dbReference>
<keyword evidence="4 9" id="KW-0418">Kinase</keyword>
<dbReference type="EMBL" id="JAJAQC010000009">
    <property type="protein sequence ID" value="MDA0564217.1"/>
    <property type="molecule type" value="Genomic_DNA"/>
</dbReference>
<dbReference type="RefSeq" id="WP_270071506.1">
    <property type="nucleotide sequence ID" value="NZ_JAJAQC010000009.1"/>
</dbReference>
<comment type="caution">
    <text evidence="9">The sequence shown here is derived from an EMBL/GenBank/DDBJ whole genome shotgun (WGS) entry which is preliminary data.</text>
</comment>
<evidence type="ECO:0000256" key="7">
    <source>
        <dbReference type="SAM" id="Phobius"/>
    </source>
</evidence>
<protein>
    <recommendedName>
        <fullName evidence="2">histidine kinase</fullName>
        <ecNumber evidence="2">2.7.13.3</ecNumber>
    </recommendedName>
</protein>
<dbReference type="CDD" id="cd00075">
    <property type="entry name" value="HATPase"/>
    <property type="match status" value="1"/>
</dbReference>
<dbReference type="SUPFAM" id="SSF55874">
    <property type="entry name" value="ATPase domain of HSP90 chaperone/DNA topoisomerase II/histidine kinase"/>
    <property type="match status" value="1"/>
</dbReference>
<sequence>MRTRRRGERRRGGATIRLDVGDGSTTTVSLPRALVLSAASPTGDADGAPPPAPARPRPDRAARRRAAAWVALLMAAVLVPVDLAAWQVLRAAVDGRVDRLLGSEITEFREFAASAADPAAGRDFADVDALLQAHLDRQRPGPHEVVFGHVDGDPGGLVSAERAAREEILASTGAQGETPTPEGLLRWEKARVHLPGGAAGEGPRGWFVTGYLVDADMARADRTAGVIALVSLGALAAAGALGWGAAGWAAQAEGRARAVAVPRPPGRRSGTPTTGRRDGADDDEEKPESGSGTGNSGDASAEEVGGDVPEDTARLGERFAALATRLAEAQAALDDASAQEGAEGAPEGGPGAGRAAPAGEGVAPGADGGGVSAGEGATGGRRIRSAAAELDRMARIAEDLRLLAEAERPGFVRPVKVAMAELTVDVDARLRTRTDREWRLDEIADGTAYLDPHRVTQAMERLARNAVQHTAPGATIHTGSAFSADGRTVSLWVADSGPGIAERDQRRVFAPFAVAGASLGGDGDPLAPGGRGGGADGEARPDHPGAGLGLAVVRAVAEAHGGTVVLRSAPGEGAVFRLVLPLDAREPQDAREKRQG</sequence>
<feature type="compositionally biased region" description="Low complexity" evidence="6">
    <location>
        <begin position="256"/>
        <end position="274"/>
    </location>
</feature>
<evidence type="ECO:0000259" key="8">
    <source>
        <dbReference type="PROSITE" id="PS50109"/>
    </source>
</evidence>
<feature type="region of interest" description="Disordered" evidence="6">
    <location>
        <begin position="39"/>
        <end position="60"/>
    </location>
</feature>
<keyword evidence="3" id="KW-0808">Transferase</keyword>
<dbReference type="InterPro" id="IPR036890">
    <property type="entry name" value="HATPase_C_sf"/>
</dbReference>
<evidence type="ECO:0000256" key="6">
    <source>
        <dbReference type="SAM" id="MobiDB-lite"/>
    </source>
</evidence>
<reference evidence="9" key="1">
    <citation type="submission" date="2021-10" db="EMBL/GenBank/DDBJ databases">
        <title>Streptomonospora sp. nov., isolated from mangrove soil.</title>
        <authorList>
            <person name="Chen X."/>
            <person name="Ge X."/>
            <person name="Liu W."/>
        </authorList>
    </citation>
    <scope>NUCLEOTIDE SEQUENCE</scope>
    <source>
        <strain evidence="9">S1-112</strain>
    </source>
</reference>
<dbReference type="GO" id="GO:0000160">
    <property type="term" value="P:phosphorelay signal transduction system"/>
    <property type="evidence" value="ECO:0007669"/>
    <property type="project" value="UniProtKB-KW"/>
</dbReference>
<evidence type="ECO:0000256" key="2">
    <source>
        <dbReference type="ARBA" id="ARBA00012438"/>
    </source>
</evidence>
<evidence type="ECO:0000256" key="4">
    <source>
        <dbReference type="ARBA" id="ARBA00022777"/>
    </source>
</evidence>
<dbReference type="InterPro" id="IPR003594">
    <property type="entry name" value="HATPase_dom"/>
</dbReference>
<evidence type="ECO:0000256" key="5">
    <source>
        <dbReference type="ARBA" id="ARBA00023012"/>
    </source>
</evidence>
<evidence type="ECO:0000313" key="10">
    <source>
        <dbReference type="Proteomes" id="UP001140076"/>
    </source>
</evidence>
<evidence type="ECO:0000256" key="1">
    <source>
        <dbReference type="ARBA" id="ARBA00000085"/>
    </source>
</evidence>
<evidence type="ECO:0000313" key="9">
    <source>
        <dbReference type="EMBL" id="MDA0564217.1"/>
    </source>
</evidence>
<keyword evidence="7" id="KW-0812">Transmembrane</keyword>
<dbReference type="PANTHER" id="PTHR43711:SF28">
    <property type="entry name" value="SENSOR HISTIDINE KINASE YXDK"/>
    <property type="match status" value="1"/>
</dbReference>
<feature type="compositionally biased region" description="Acidic residues" evidence="6">
    <location>
        <begin position="300"/>
        <end position="309"/>
    </location>
</feature>
<dbReference type="PROSITE" id="PS50109">
    <property type="entry name" value="HIS_KIN"/>
    <property type="match status" value="1"/>
</dbReference>
<dbReference type="SMART" id="SM00387">
    <property type="entry name" value="HATPase_c"/>
    <property type="match status" value="1"/>
</dbReference>
<feature type="compositionally biased region" description="Low complexity" evidence="6">
    <location>
        <begin position="331"/>
        <end position="345"/>
    </location>
</feature>
<dbReference type="Pfam" id="PF02518">
    <property type="entry name" value="HATPase_c"/>
    <property type="match status" value="1"/>
</dbReference>
<accession>A0A9X3NIB5</accession>
<feature type="transmembrane region" description="Helical" evidence="7">
    <location>
        <begin position="66"/>
        <end position="89"/>
    </location>
</feature>
<keyword evidence="7" id="KW-1133">Transmembrane helix</keyword>
<feature type="compositionally biased region" description="Gly residues" evidence="6">
    <location>
        <begin position="366"/>
        <end position="379"/>
    </location>
</feature>
<feature type="region of interest" description="Disordered" evidence="6">
    <location>
        <begin position="256"/>
        <end position="309"/>
    </location>
</feature>
<dbReference type="AlphaFoldDB" id="A0A9X3NIB5"/>
<feature type="compositionally biased region" description="Gly residues" evidence="6">
    <location>
        <begin position="520"/>
        <end position="536"/>
    </location>
</feature>
<keyword evidence="5" id="KW-0902">Two-component regulatory system</keyword>
<feature type="region of interest" description="Disordered" evidence="6">
    <location>
        <begin position="520"/>
        <end position="545"/>
    </location>
</feature>